<feature type="short sequence motif" description="'KMSKS' region" evidence="12">
    <location>
        <begin position="266"/>
        <end position="270"/>
    </location>
</feature>
<dbReference type="InterPro" id="IPR014729">
    <property type="entry name" value="Rossmann-like_a/b/a_fold"/>
</dbReference>
<keyword evidence="9 12" id="KW-0067">ATP-binding</keyword>
<evidence type="ECO:0000313" key="15">
    <source>
        <dbReference type="Proteomes" id="UP000473699"/>
    </source>
</evidence>
<dbReference type="Gene3D" id="3.40.50.620">
    <property type="entry name" value="HUPs"/>
    <property type="match status" value="1"/>
</dbReference>
<evidence type="ECO:0000256" key="3">
    <source>
        <dbReference type="ARBA" id="ARBA00011245"/>
    </source>
</evidence>
<dbReference type="RefSeq" id="WP_154528238.1">
    <property type="nucleotide sequence ID" value="NZ_VUNH01000003.1"/>
</dbReference>
<reference evidence="14 15" key="1">
    <citation type="submission" date="2019-08" db="EMBL/GenBank/DDBJ databases">
        <title>In-depth cultivation of the pig gut microbiome towards novel bacterial diversity and tailored functional studies.</title>
        <authorList>
            <person name="Wylensek D."/>
            <person name="Hitch T.C.A."/>
            <person name="Clavel T."/>
        </authorList>
    </citation>
    <scope>NUCLEOTIDE SEQUENCE [LARGE SCALE GENOMIC DNA]</scope>
    <source>
        <strain evidence="14 15">SM-530-WT-4B</strain>
    </source>
</reference>
<sequence>MALALYNDLTRKKEPFVPLHEGKVTFYSCGPTVYDYFHIGNARPFIVFDVLRRYLEFRGYEVTFVQNFTDIDDKMIARANRDGVTVQQLAEKTIADYYEDADALGIKRASFYPRATEYVPKIITLIQRVIDNGHAYVVDGTVFFDVKSFPAYGKLSHQNLDDLQSGARIEVDDVKRSPLDFVLWKPQKPGEPAWESPWGLGRPGWHIECSAMSTDLLGDTVDIHTGGIDLVFPHHENEIAQSEAATGKPFVKYWLHNEYILINAEKMSKSLGNFLTARAARQKFPPLAIRMFMLGAHYRSPINFAPEGLEQAVAAVERLRNCWSDLQFAKSGRLGETSAAGAALAAALGSSRADFIAAMDDDFNTAAAIGVIFEAVTEVNKYLKGNEKLDPAAVEAAEKFFGDIDSVMGIIGLEQEKKEESGDEAARIEALIAERNAAREAKDFKRSDAIRDELGAQGVILEDTPQGTKWKKKI</sequence>
<keyword evidence="8 12" id="KW-0862">Zinc</keyword>
<dbReference type="Pfam" id="PF01406">
    <property type="entry name" value="tRNA-synt_1e"/>
    <property type="match status" value="1"/>
</dbReference>
<dbReference type="EC" id="6.1.1.16" evidence="12"/>
<dbReference type="InterPro" id="IPR015803">
    <property type="entry name" value="Cys-tRNA-ligase"/>
</dbReference>
<dbReference type="InterPro" id="IPR015273">
    <property type="entry name" value="Cys-tRNA-synt_Ia_DALR"/>
</dbReference>
<gene>
    <name evidence="12" type="primary">cysS</name>
    <name evidence="14" type="ORF">FYJ74_03610</name>
</gene>
<dbReference type="InterPro" id="IPR024909">
    <property type="entry name" value="Cys-tRNA/MSH_ligase"/>
</dbReference>
<dbReference type="Gene3D" id="1.20.120.1910">
    <property type="entry name" value="Cysteine-tRNA ligase, C-terminal anti-codon recognition domain"/>
    <property type="match status" value="1"/>
</dbReference>
<keyword evidence="7 12" id="KW-0547">Nucleotide-binding</keyword>
<evidence type="ECO:0000256" key="9">
    <source>
        <dbReference type="ARBA" id="ARBA00022840"/>
    </source>
</evidence>
<evidence type="ECO:0000256" key="5">
    <source>
        <dbReference type="ARBA" id="ARBA00022598"/>
    </source>
</evidence>
<evidence type="ECO:0000256" key="6">
    <source>
        <dbReference type="ARBA" id="ARBA00022723"/>
    </source>
</evidence>
<feature type="binding site" evidence="12">
    <location>
        <position position="238"/>
    </location>
    <ligand>
        <name>Zn(2+)</name>
        <dbReference type="ChEBI" id="CHEBI:29105"/>
    </ligand>
</feature>
<evidence type="ECO:0000256" key="1">
    <source>
        <dbReference type="ARBA" id="ARBA00004496"/>
    </source>
</evidence>
<dbReference type="InterPro" id="IPR056411">
    <property type="entry name" value="CysS_C"/>
</dbReference>
<dbReference type="HAMAP" id="MF_00041">
    <property type="entry name" value="Cys_tRNA_synth"/>
    <property type="match status" value="1"/>
</dbReference>
<keyword evidence="15" id="KW-1185">Reference proteome</keyword>
<dbReference type="CDD" id="cd00672">
    <property type="entry name" value="CysRS_core"/>
    <property type="match status" value="1"/>
</dbReference>
<feature type="binding site" evidence="12">
    <location>
        <position position="29"/>
    </location>
    <ligand>
        <name>Zn(2+)</name>
        <dbReference type="ChEBI" id="CHEBI:29105"/>
    </ligand>
</feature>
<evidence type="ECO:0000256" key="7">
    <source>
        <dbReference type="ARBA" id="ARBA00022741"/>
    </source>
</evidence>
<dbReference type="SUPFAM" id="SSF52374">
    <property type="entry name" value="Nucleotidylyl transferase"/>
    <property type="match status" value="1"/>
</dbReference>
<dbReference type="InterPro" id="IPR009080">
    <property type="entry name" value="tRNAsynth_Ia_anticodon-bd"/>
</dbReference>
<evidence type="ECO:0000256" key="2">
    <source>
        <dbReference type="ARBA" id="ARBA00005594"/>
    </source>
</evidence>
<evidence type="ECO:0000256" key="11">
    <source>
        <dbReference type="ARBA" id="ARBA00023146"/>
    </source>
</evidence>
<dbReference type="GO" id="GO:0006423">
    <property type="term" value="P:cysteinyl-tRNA aminoacylation"/>
    <property type="evidence" value="ECO:0007669"/>
    <property type="project" value="UniProtKB-UniRule"/>
</dbReference>
<comment type="catalytic activity">
    <reaction evidence="12">
        <text>tRNA(Cys) + L-cysteine + ATP = L-cysteinyl-tRNA(Cys) + AMP + diphosphate</text>
        <dbReference type="Rhea" id="RHEA:17773"/>
        <dbReference type="Rhea" id="RHEA-COMP:9661"/>
        <dbReference type="Rhea" id="RHEA-COMP:9679"/>
        <dbReference type="ChEBI" id="CHEBI:30616"/>
        <dbReference type="ChEBI" id="CHEBI:33019"/>
        <dbReference type="ChEBI" id="CHEBI:35235"/>
        <dbReference type="ChEBI" id="CHEBI:78442"/>
        <dbReference type="ChEBI" id="CHEBI:78517"/>
        <dbReference type="ChEBI" id="CHEBI:456215"/>
        <dbReference type="EC" id="6.1.1.16"/>
    </reaction>
</comment>
<dbReference type="Pfam" id="PF23493">
    <property type="entry name" value="CysS_C"/>
    <property type="match status" value="1"/>
</dbReference>
<keyword evidence="6 12" id="KW-0479">Metal-binding</keyword>
<feature type="binding site" evidence="12">
    <location>
        <position position="234"/>
    </location>
    <ligand>
        <name>Zn(2+)</name>
        <dbReference type="ChEBI" id="CHEBI:29105"/>
    </ligand>
</feature>
<feature type="binding site" evidence="12">
    <location>
        <position position="269"/>
    </location>
    <ligand>
        <name>ATP</name>
        <dbReference type="ChEBI" id="CHEBI:30616"/>
    </ligand>
</feature>
<dbReference type="Pfam" id="PF09190">
    <property type="entry name" value="DALR_2"/>
    <property type="match status" value="1"/>
</dbReference>
<keyword evidence="11 12" id="KW-0030">Aminoacyl-tRNA synthetase</keyword>
<protein>
    <recommendedName>
        <fullName evidence="12">Cysteine--tRNA ligase</fullName>
        <ecNumber evidence="12">6.1.1.16</ecNumber>
    </recommendedName>
    <alternativeName>
        <fullName evidence="12">Cysteinyl-tRNA synthetase</fullName>
        <shortName evidence="12">CysRS</shortName>
    </alternativeName>
</protein>
<dbReference type="GO" id="GO:0004817">
    <property type="term" value="F:cysteine-tRNA ligase activity"/>
    <property type="evidence" value="ECO:0007669"/>
    <property type="project" value="UniProtKB-UniRule"/>
</dbReference>
<dbReference type="InterPro" id="IPR032678">
    <property type="entry name" value="tRNA-synt_1_cat_dom"/>
</dbReference>
<dbReference type="Proteomes" id="UP000473699">
    <property type="component" value="Unassembled WGS sequence"/>
</dbReference>
<proteinExistence type="inferred from homology"/>
<comment type="caution">
    <text evidence="14">The sequence shown here is derived from an EMBL/GenBank/DDBJ whole genome shotgun (WGS) entry which is preliminary data.</text>
</comment>
<evidence type="ECO:0000259" key="13">
    <source>
        <dbReference type="SMART" id="SM00840"/>
    </source>
</evidence>
<feature type="short sequence motif" description="'HIGH' region" evidence="12">
    <location>
        <begin position="31"/>
        <end position="41"/>
    </location>
</feature>
<dbReference type="PRINTS" id="PR00983">
    <property type="entry name" value="TRNASYNTHCYS"/>
</dbReference>
<comment type="cofactor">
    <cofactor evidence="12">
        <name>Zn(2+)</name>
        <dbReference type="ChEBI" id="CHEBI:29105"/>
    </cofactor>
    <text evidence="12">Binds 1 zinc ion per subunit.</text>
</comment>
<dbReference type="SUPFAM" id="SSF47323">
    <property type="entry name" value="Anticodon-binding domain of a subclass of class I aminoacyl-tRNA synthetases"/>
    <property type="match status" value="1"/>
</dbReference>
<name>A0A6L5YA07_9BACT</name>
<feature type="binding site" evidence="12">
    <location>
        <position position="209"/>
    </location>
    <ligand>
        <name>Zn(2+)</name>
        <dbReference type="ChEBI" id="CHEBI:29105"/>
    </ligand>
</feature>
<dbReference type="NCBIfam" id="TIGR00435">
    <property type="entry name" value="cysS"/>
    <property type="match status" value="1"/>
</dbReference>
<comment type="similarity">
    <text evidence="2 12">Belongs to the class-I aminoacyl-tRNA synthetase family.</text>
</comment>
<comment type="subcellular location">
    <subcellularLocation>
        <location evidence="1 12">Cytoplasm</location>
    </subcellularLocation>
</comment>
<evidence type="ECO:0000313" key="14">
    <source>
        <dbReference type="EMBL" id="MST55129.1"/>
    </source>
</evidence>
<organism evidence="14 15">
    <name type="scientific">Pyramidobacter porci</name>
    <dbReference type="NCBI Taxonomy" id="2605789"/>
    <lineage>
        <taxon>Bacteria</taxon>
        <taxon>Thermotogati</taxon>
        <taxon>Synergistota</taxon>
        <taxon>Synergistia</taxon>
        <taxon>Synergistales</taxon>
        <taxon>Dethiosulfovibrionaceae</taxon>
        <taxon>Pyramidobacter</taxon>
    </lineage>
</organism>
<dbReference type="GO" id="GO:0005829">
    <property type="term" value="C:cytosol"/>
    <property type="evidence" value="ECO:0007669"/>
    <property type="project" value="TreeGrafter"/>
</dbReference>
<dbReference type="GO" id="GO:0008270">
    <property type="term" value="F:zinc ion binding"/>
    <property type="evidence" value="ECO:0007669"/>
    <property type="project" value="UniProtKB-UniRule"/>
</dbReference>
<evidence type="ECO:0000256" key="12">
    <source>
        <dbReference type="HAMAP-Rule" id="MF_00041"/>
    </source>
</evidence>
<dbReference type="AlphaFoldDB" id="A0A6L5YA07"/>
<dbReference type="EMBL" id="VUNH01000003">
    <property type="protein sequence ID" value="MST55129.1"/>
    <property type="molecule type" value="Genomic_DNA"/>
</dbReference>
<feature type="domain" description="Cysteinyl-tRNA synthetase class Ia DALR" evidence="13">
    <location>
        <begin position="354"/>
        <end position="422"/>
    </location>
</feature>
<keyword evidence="5 12" id="KW-0436">Ligase</keyword>
<dbReference type="FunFam" id="3.40.50.620:FF:000009">
    <property type="entry name" value="Cysteine--tRNA ligase"/>
    <property type="match status" value="1"/>
</dbReference>
<evidence type="ECO:0000256" key="4">
    <source>
        <dbReference type="ARBA" id="ARBA00022490"/>
    </source>
</evidence>
<keyword evidence="10 12" id="KW-0648">Protein biosynthesis</keyword>
<dbReference type="PANTHER" id="PTHR10890">
    <property type="entry name" value="CYSTEINYL-TRNA SYNTHETASE"/>
    <property type="match status" value="1"/>
</dbReference>
<keyword evidence="4 12" id="KW-0963">Cytoplasm</keyword>
<dbReference type="GO" id="GO:0005524">
    <property type="term" value="F:ATP binding"/>
    <property type="evidence" value="ECO:0007669"/>
    <property type="project" value="UniProtKB-UniRule"/>
</dbReference>
<comment type="subunit">
    <text evidence="3 12">Monomer.</text>
</comment>
<evidence type="ECO:0000256" key="8">
    <source>
        <dbReference type="ARBA" id="ARBA00022833"/>
    </source>
</evidence>
<evidence type="ECO:0000256" key="10">
    <source>
        <dbReference type="ARBA" id="ARBA00022917"/>
    </source>
</evidence>
<dbReference type="SMART" id="SM00840">
    <property type="entry name" value="DALR_2"/>
    <property type="match status" value="1"/>
</dbReference>
<accession>A0A6L5YA07</accession>
<dbReference type="PANTHER" id="PTHR10890:SF3">
    <property type="entry name" value="CYSTEINE--TRNA LIGASE, CYTOPLASMIC"/>
    <property type="match status" value="1"/>
</dbReference>